<feature type="signal peptide" evidence="1">
    <location>
        <begin position="1"/>
        <end position="20"/>
    </location>
</feature>
<keyword evidence="3" id="KW-1185">Reference proteome</keyword>
<dbReference type="AlphaFoldDB" id="A0A1H7ZE06"/>
<accession>A0A1H7ZE06</accession>
<evidence type="ECO:0000313" key="2">
    <source>
        <dbReference type="EMBL" id="SEM56762.1"/>
    </source>
</evidence>
<name>A0A1H7ZE06_9BACT</name>
<feature type="chain" id="PRO_5011502866" description="PXPV repeat-containing protein" evidence="1">
    <location>
        <begin position="21"/>
        <end position="103"/>
    </location>
</feature>
<organism evidence="2 3">
    <name type="scientific">Chitinophaga rupis</name>
    <dbReference type="NCBI Taxonomy" id="573321"/>
    <lineage>
        <taxon>Bacteria</taxon>
        <taxon>Pseudomonadati</taxon>
        <taxon>Bacteroidota</taxon>
        <taxon>Chitinophagia</taxon>
        <taxon>Chitinophagales</taxon>
        <taxon>Chitinophagaceae</taxon>
        <taxon>Chitinophaga</taxon>
    </lineage>
</organism>
<evidence type="ECO:0008006" key="4">
    <source>
        <dbReference type="Google" id="ProtNLM"/>
    </source>
</evidence>
<dbReference type="EMBL" id="FOBB01000005">
    <property type="protein sequence ID" value="SEM56762.1"/>
    <property type="molecule type" value="Genomic_DNA"/>
</dbReference>
<evidence type="ECO:0000256" key="1">
    <source>
        <dbReference type="SAM" id="SignalP"/>
    </source>
</evidence>
<sequence>MKRVLFMMLLLGGIVLSAQAQRGGWGYGPPGHYKHWKRDRCDDRRYYGGYYNECRDRRVVVYERPVVYGPPVYVAPPPPPPVVYYPARPRAHVVINAGVTFVR</sequence>
<proteinExistence type="predicted"/>
<dbReference type="STRING" id="573321.SAMN04488505_10561"/>
<keyword evidence="1" id="KW-0732">Signal</keyword>
<protein>
    <recommendedName>
        <fullName evidence="4">PXPV repeat-containing protein</fullName>
    </recommendedName>
</protein>
<gene>
    <name evidence="2" type="ORF">SAMN04488505_10561</name>
</gene>
<dbReference type="Proteomes" id="UP000198984">
    <property type="component" value="Unassembled WGS sequence"/>
</dbReference>
<dbReference type="RefSeq" id="WP_143081077.1">
    <property type="nucleotide sequence ID" value="NZ_FOBB01000005.1"/>
</dbReference>
<reference evidence="2 3" key="1">
    <citation type="submission" date="2016-10" db="EMBL/GenBank/DDBJ databases">
        <authorList>
            <person name="de Groot N.N."/>
        </authorList>
    </citation>
    <scope>NUCLEOTIDE SEQUENCE [LARGE SCALE GENOMIC DNA]</scope>
    <source>
        <strain evidence="2 3">DSM 21039</strain>
    </source>
</reference>
<evidence type="ECO:0000313" key="3">
    <source>
        <dbReference type="Proteomes" id="UP000198984"/>
    </source>
</evidence>